<dbReference type="AlphaFoldDB" id="A0A8T1Q124"/>
<proteinExistence type="predicted"/>
<protein>
    <recommendedName>
        <fullName evidence="4">Poly polymerase</fullName>
    </recommendedName>
</protein>
<evidence type="ECO:0000313" key="2">
    <source>
        <dbReference type="EMBL" id="KAG6648188.1"/>
    </source>
</evidence>
<comment type="caution">
    <text evidence="2">The sequence shown here is derived from an EMBL/GenBank/DDBJ whole genome shotgun (WGS) entry which is preliminary data.</text>
</comment>
<keyword evidence="3" id="KW-1185">Reference proteome</keyword>
<organism evidence="2 3">
    <name type="scientific">Carya illinoinensis</name>
    <name type="common">Pecan</name>
    <dbReference type="NCBI Taxonomy" id="32201"/>
    <lineage>
        <taxon>Eukaryota</taxon>
        <taxon>Viridiplantae</taxon>
        <taxon>Streptophyta</taxon>
        <taxon>Embryophyta</taxon>
        <taxon>Tracheophyta</taxon>
        <taxon>Spermatophyta</taxon>
        <taxon>Magnoliopsida</taxon>
        <taxon>eudicotyledons</taxon>
        <taxon>Gunneridae</taxon>
        <taxon>Pentapetalae</taxon>
        <taxon>rosids</taxon>
        <taxon>fabids</taxon>
        <taxon>Fagales</taxon>
        <taxon>Juglandaceae</taxon>
        <taxon>Carya</taxon>
    </lineage>
</organism>
<dbReference type="Proteomes" id="UP000811609">
    <property type="component" value="Chromosome 7"/>
</dbReference>
<evidence type="ECO:0000256" key="1">
    <source>
        <dbReference type="SAM" id="MobiDB-lite"/>
    </source>
</evidence>
<dbReference type="PANTHER" id="PTHR33052">
    <property type="entry name" value="DUF4228 DOMAIN PROTEIN-RELATED"/>
    <property type="match status" value="1"/>
</dbReference>
<dbReference type="InterPro" id="IPR025322">
    <property type="entry name" value="PADRE_dom"/>
</dbReference>
<name>A0A8T1Q124_CARIL</name>
<gene>
    <name evidence="2" type="ORF">CIPAW_07G130400</name>
</gene>
<dbReference type="Pfam" id="PF14009">
    <property type="entry name" value="PADRE"/>
    <property type="match status" value="1"/>
</dbReference>
<evidence type="ECO:0000313" key="3">
    <source>
        <dbReference type="Proteomes" id="UP000811609"/>
    </source>
</evidence>
<dbReference type="EMBL" id="CM031815">
    <property type="protein sequence ID" value="KAG6648188.1"/>
    <property type="molecule type" value="Genomic_DNA"/>
</dbReference>
<evidence type="ECO:0008006" key="4">
    <source>
        <dbReference type="Google" id="ProtNLM"/>
    </source>
</evidence>
<reference evidence="2" key="1">
    <citation type="submission" date="2020-12" db="EMBL/GenBank/DDBJ databases">
        <title>WGS assembly of Carya illinoinensis cv. Pawnee.</title>
        <authorList>
            <person name="Platts A."/>
            <person name="Shu S."/>
            <person name="Wright S."/>
            <person name="Barry K."/>
            <person name="Edger P."/>
            <person name="Pires J.C."/>
            <person name="Schmutz J."/>
        </authorList>
    </citation>
    <scope>NUCLEOTIDE SEQUENCE</scope>
    <source>
        <tissue evidence="2">Leaf</tissue>
    </source>
</reference>
<accession>A0A8T1Q124</accession>
<sequence>MGVCFSSVWGRESRASHPTAKIISVNGVLREYPVPVTVSQVLETEKSSSSSSSSSSSCFVCNSDRLYYDDYMPALDGAEELLANQIYFVLPASKLQQRLTASDMAALAVKASVALQNSSQNNGNRRKKARISPVIMVKQSVSFESTKIDYDGTEDRFGYGYGPRSQKKTPVTDAKPGVSGLSRAGSVRRLQRYTSSRAKMAVRSFRLKLSTIYEGTVL</sequence>
<feature type="region of interest" description="Disordered" evidence="1">
    <location>
        <begin position="159"/>
        <end position="180"/>
    </location>
</feature>